<dbReference type="InterPro" id="IPR036259">
    <property type="entry name" value="MFS_trans_sf"/>
</dbReference>
<dbReference type="AlphaFoldDB" id="A0AAV7HL25"/>
<protein>
    <submittedName>
        <fullName evidence="1">Uncharacterized protein</fullName>
    </submittedName>
</protein>
<dbReference type="Gene3D" id="1.20.1250.20">
    <property type="entry name" value="MFS general substrate transporter like domains"/>
    <property type="match status" value="1"/>
</dbReference>
<name>A0AAV7HL25_DENCH</name>
<evidence type="ECO:0000313" key="2">
    <source>
        <dbReference type="Proteomes" id="UP000775213"/>
    </source>
</evidence>
<proteinExistence type="predicted"/>
<comment type="caution">
    <text evidence="1">The sequence shown here is derived from an EMBL/GenBank/DDBJ whole genome shotgun (WGS) entry which is preliminary data.</text>
</comment>
<evidence type="ECO:0000313" key="1">
    <source>
        <dbReference type="EMBL" id="KAH0469661.1"/>
    </source>
</evidence>
<sequence length="215" mass="24403">MQCEIYDCCLHYKLKKQSKCSACSPSSSPPSFYNRFPVPLARRLSANPCGISHHQRMGAGFAIHIITMFIASFTKRHRLSVAKANGVAESGATVDFTIFVLASPTIPACGDRRRAPEGRNSLVTSQRRGRQRGIALAKGWTLNKLNKSYLECYYALSGHLQPKNKIFFRFKIQYKTIIHFIIRFCLRLKGRLVSPWVDRLLEADVEPSCQMLKFD</sequence>
<accession>A0AAV7HL25</accession>
<reference evidence="1 2" key="1">
    <citation type="journal article" date="2021" name="Hortic Res">
        <title>Chromosome-scale assembly of the Dendrobium chrysotoxum genome enhances the understanding of orchid evolution.</title>
        <authorList>
            <person name="Zhang Y."/>
            <person name="Zhang G.Q."/>
            <person name="Zhang D."/>
            <person name="Liu X.D."/>
            <person name="Xu X.Y."/>
            <person name="Sun W.H."/>
            <person name="Yu X."/>
            <person name="Zhu X."/>
            <person name="Wang Z.W."/>
            <person name="Zhao X."/>
            <person name="Zhong W.Y."/>
            <person name="Chen H."/>
            <person name="Yin W.L."/>
            <person name="Huang T."/>
            <person name="Niu S.C."/>
            <person name="Liu Z.J."/>
        </authorList>
    </citation>
    <scope>NUCLEOTIDE SEQUENCE [LARGE SCALE GENOMIC DNA]</scope>
    <source>
        <strain evidence="1">Lindl</strain>
    </source>
</reference>
<organism evidence="1 2">
    <name type="scientific">Dendrobium chrysotoxum</name>
    <name type="common">Orchid</name>
    <dbReference type="NCBI Taxonomy" id="161865"/>
    <lineage>
        <taxon>Eukaryota</taxon>
        <taxon>Viridiplantae</taxon>
        <taxon>Streptophyta</taxon>
        <taxon>Embryophyta</taxon>
        <taxon>Tracheophyta</taxon>
        <taxon>Spermatophyta</taxon>
        <taxon>Magnoliopsida</taxon>
        <taxon>Liliopsida</taxon>
        <taxon>Asparagales</taxon>
        <taxon>Orchidaceae</taxon>
        <taxon>Epidendroideae</taxon>
        <taxon>Malaxideae</taxon>
        <taxon>Dendrobiinae</taxon>
        <taxon>Dendrobium</taxon>
    </lineage>
</organism>
<gene>
    <name evidence="1" type="ORF">IEQ34_001219</name>
</gene>
<dbReference type="EMBL" id="JAGFBR010000002">
    <property type="protein sequence ID" value="KAH0469661.1"/>
    <property type="molecule type" value="Genomic_DNA"/>
</dbReference>
<keyword evidence="2" id="KW-1185">Reference proteome</keyword>
<dbReference type="Proteomes" id="UP000775213">
    <property type="component" value="Unassembled WGS sequence"/>
</dbReference>